<feature type="compositionally biased region" description="Low complexity" evidence="1">
    <location>
        <begin position="75"/>
        <end position="87"/>
    </location>
</feature>
<evidence type="ECO:0000256" key="1">
    <source>
        <dbReference type="SAM" id="MobiDB-lite"/>
    </source>
</evidence>
<feature type="compositionally biased region" description="Polar residues" evidence="1">
    <location>
        <begin position="58"/>
        <end position="74"/>
    </location>
</feature>
<proteinExistence type="predicted"/>
<dbReference type="AlphaFoldDB" id="A0A4U0XR10"/>
<feature type="compositionally biased region" description="Gly residues" evidence="1">
    <location>
        <begin position="125"/>
        <end position="146"/>
    </location>
</feature>
<accession>A0A4U0XR10</accession>
<dbReference type="EMBL" id="NAJQ01000128">
    <property type="protein sequence ID" value="TKA77813.1"/>
    <property type="molecule type" value="Genomic_DNA"/>
</dbReference>
<comment type="caution">
    <text evidence="2">The sequence shown here is derived from an EMBL/GenBank/DDBJ whole genome shotgun (WGS) entry which is preliminary data.</text>
</comment>
<feature type="compositionally biased region" description="Low complexity" evidence="1">
    <location>
        <begin position="1"/>
        <end position="42"/>
    </location>
</feature>
<evidence type="ECO:0000313" key="3">
    <source>
        <dbReference type="Proteomes" id="UP000309340"/>
    </source>
</evidence>
<reference evidence="2 3" key="1">
    <citation type="submission" date="2017-03" db="EMBL/GenBank/DDBJ databases">
        <title>Genomes of endolithic fungi from Antarctica.</title>
        <authorList>
            <person name="Coleine C."/>
            <person name="Masonjones S."/>
            <person name="Stajich J.E."/>
        </authorList>
    </citation>
    <scope>NUCLEOTIDE SEQUENCE [LARGE SCALE GENOMIC DNA]</scope>
    <source>
        <strain evidence="2 3">CCFEE 5184</strain>
    </source>
</reference>
<feature type="region of interest" description="Disordered" evidence="1">
    <location>
        <begin position="1"/>
        <end position="146"/>
    </location>
</feature>
<feature type="compositionally biased region" description="Basic and acidic residues" evidence="1">
    <location>
        <begin position="47"/>
        <end position="57"/>
    </location>
</feature>
<protein>
    <submittedName>
        <fullName evidence="2">Uncharacterized protein</fullName>
    </submittedName>
</protein>
<name>A0A4U0XR10_9PEZI</name>
<gene>
    <name evidence="2" type="ORF">B0A55_04603</name>
</gene>
<sequence length="146" mass="15313">MASTTTTTPSNNAYTYPKPSQLPTRSLLTTTTTSEPSSTSRLGTQDHAQDHTQDHPTDTSANRPVPTSNTTNHYAQAAAREAQPEAPGNLSSGTGTDRPGPGLLDRQPSWSLRDRRRQAHEGLLEGNGGGVKVGGQGQGGYSSTGQ</sequence>
<evidence type="ECO:0000313" key="2">
    <source>
        <dbReference type="EMBL" id="TKA77813.1"/>
    </source>
</evidence>
<keyword evidence="3" id="KW-1185">Reference proteome</keyword>
<dbReference type="Proteomes" id="UP000309340">
    <property type="component" value="Unassembled WGS sequence"/>
</dbReference>
<organism evidence="2 3">
    <name type="scientific">Friedmanniomyces simplex</name>
    <dbReference type="NCBI Taxonomy" id="329884"/>
    <lineage>
        <taxon>Eukaryota</taxon>
        <taxon>Fungi</taxon>
        <taxon>Dikarya</taxon>
        <taxon>Ascomycota</taxon>
        <taxon>Pezizomycotina</taxon>
        <taxon>Dothideomycetes</taxon>
        <taxon>Dothideomycetidae</taxon>
        <taxon>Mycosphaerellales</taxon>
        <taxon>Teratosphaeriaceae</taxon>
        <taxon>Friedmanniomyces</taxon>
    </lineage>
</organism>